<proteinExistence type="predicted"/>
<accession>A0A9X6WR79</accession>
<evidence type="ECO:0000313" key="2">
    <source>
        <dbReference type="EMBL" id="PFJ42750.1"/>
    </source>
</evidence>
<name>A0A9X6WR79_BACTU</name>
<reference evidence="2 3" key="1">
    <citation type="submission" date="2017-09" db="EMBL/GenBank/DDBJ databases">
        <title>Large-scale bioinformatics analysis of Bacillus genomes uncovers conserved roles of natural products in bacterial physiology.</title>
        <authorList>
            <consortium name="Agbiome Team Llc"/>
            <person name="Bleich R.M."/>
            <person name="Grubbs K.J."/>
            <person name="Santa Maria K.C."/>
            <person name="Allen S.E."/>
            <person name="Farag S."/>
            <person name="Shank E.A."/>
            <person name="Bowers A."/>
        </authorList>
    </citation>
    <scope>NUCLEOTIDE SEQUENCE [LARGE SCALE GENOMIC DNA]</scope>
    <source>
        <strain evidence="2 3">AFS085496</strain>
    </source>
</reference>
<comment type="caution">
    <text evidence="2">The sequence shown here is derived from an EMBL/GenBank/DDBJ whole genome shotgun (WGS) entry which is preliminary data.</text>
</comment>
<feature type="domain" description="DUF4240" evidence="1">
    <location>
        <begin position="1"/>
        <end position="124"/>
    </location>
</feature>
<dbReference type="RefSeq" id="WP_098516828.1">
    <property type="nucleotide sequence ID" value="NZ_NUVX01000007.1"/>
</dbReference>
<dbReference type="Proteomes" id="UP000224003">
    <property type="component" value="Unassembled WGS sequence"/>
</dbReference>
<dbReference type="EMBL" id="NUVX01000007">
    <property type="protein sequence ID" value="PFJ42750.1"/>
    <property type="molecule type" value="Genomic_DNA"/>
</dbReference>
<evidence type="ECO:0000313" key="3">
    <source>
        <dbReference type="Proteomes" id="UP000224003"/>
    </source>
</evidence>
<dbReference type="InterPro" id="IPR025334">
    <property type="entry name" value="DUF4240"/>
</dbReference>
<gene>
    <name evidence="2" type="ORF">COJ15_05255</name>
</gene>
<evidence type="ECO:0000259" key="1">
    <source>
        <dbReference type="Pfam" id="PF14024"/>
    </source>
</evidence>
<sequence length="160" mass="18811">MNEREFWELINQSVTMEKNQYNWLTNQLAEKKVIEIVAFHEICSKIQSKLINNTELLGVLQTRVDFISDDGYCYFCEWLISKGEEVIKSVLKDPNNLIHLLPEKTRFPPSNEGFTYVTSEAYEKKRQNVLDDIDTSEDENKFVLLMTDDFYEAIQKVTQV</sequence>
<organism evidence="2 3">
    <name type="scientific">Bacillus thuringiensis</name>
    <dbReference type="NCBI Taxonomy" id="1428"/>
    <lineage>
        <taxon>Bacteria</taxon>
        <taxon>Bacillati</taxon>
        <taxon>Bacillota</taxon>
        <taxon>Bacilli</taxon>
        <taxon>Bacillales</taxon>
        <taxon>Bacillaceae</taxon>
        <taxon>Bacillus</taxon>
        <taxon>Bacillus cereus group</taxon>
    </lineage>
</organism>
<protein>
    <recommendedName>
        <fullName evidence="1">DUF4240 domain-containing protein</fullName>
    </recommendedName>
</protein>
<dbReference type="AlphaFoldDB" id="A0A9X6WR79"/>
<dbReference type="Pfam" id="PF14024">
    <property type="entry name" value="DUF4240"/>
    <property type="match status" value="1"/>
</dbReference>